<evidence type="ECO:0000313" key="4">
    <source>
        <dbReference type="EMBL" id="MEA5519520.1"/>
    </source>
</evidence>
<organism evidence="4 5">
    <name type="scientific">Limnoraphis robusta CCNP1315</name>
    <dbReference type="NCBI Taxonomy" id="3110306"/>
    <lineage>
        <taxon>Bacteria</taxon>
        <taxon>Bacillati</taxon>
        <taxon>Cyanobacteriota</taxon>
        <taxon>Cyanophyceae</taxon>
        <taxon>Oscillatoriophycideae</taxon>
        <taxon>Oscillatoriales</taxon>
        <taxon>Sirenicapillariaceae</taxon>
        <taxon>Limnoraphis</taxon>
    </lineage>
</organism>
<keyword evidence="5" id="KW-1185">Reference proteome</keyword>
<feature type="region of interest" description="Disordered" evidence="3">
    <location>
        <begin position="73"/>
        <end position="115"/>
    </location>
</feature>
<dbReference type="PANTHER" id="PTHR34654:SF1">
    <property type="entry name" value="RNA-BINDING PROTEIN KHPA"/>
    <property type="match status" value="1"/>
</dbReference>
<dbReference type="EMBL" id="JAYGHT010000036">
    <property type="protein sequence ID" value="MEA5519520.1"/>
    <property type="molecule type" value="Genomic_DNA"/>
</dbReference>
<protein>
    <submittedName>
        <fullName evidence="4">KH domain-containing protein</fullName>
    </submittedName>
</protein>
<gene>
    <name evidence="4" type="ORF">VB854_11250</name>
</gene>
<feature type="compositionally biased region" description="Low complexity" evidence="3">
    <location>
        <begin position="76"/>
        <end position="88"/>
    </location>
</feature>
<evidence type="ECO:0000256" key="1">
    <source>
        <dbReference type="ARBA" id="ARBA00022490"/>
    </source>
</evidence>
<comment type="caution">
    <text evidence="4">The sequence shown here is derived from an EMBL/GenBank/DDBJ whole genome shotgun (WGS) entry which is preliminary data.</text>
</comment>
<keyword evidence="1" id="KW-0963">Cytoplasm</keyword>
<dbReference type="Proteomes" id="UP001301728">
    <property type="component" value="Unassembled WGS sequence"/>
</dbReference>
<reference evidence="4 5" key="1">
    <citation type="submission" date="2023-12" db="EMBL/GenBank/DDBJ databases">
        <title>Baltic Sea Cyanobacteria.</title>
        <authorList>
            <person name="Delbaje E."/>
            <person name="Fewer D.P."/>
            <person name="Shishido T.K."/>
        </authorList>
    </citation>
    <scope>NUCLEOTIDE SEQUENCE [LARGE SCALE GENOMIC DNA]</scope>
    <source>
        <strain evidence="4 5">CCNP 1315</strain>
    </source>
</reference>
<dbReference type="InterPro" id="IPR020627">
    <property type="entry name" value="KhpA"/>
</dbReference>
<dbReference type="CDD" id="cd22533">
    <property type="entry name" value="KH-II_YlqC-like"/>
    <property type="match status" value="1"/>
</dbReference>
<feature type="compositionally biased region" description="Basic residues" evidence="3">
    <location>
        <begin position="91"/>
        <end position="103"/>
    </location>
</feature>
<name>A0ABU5TXL4_9CYAN</name>
<accession>A0ABU5TXL4</accession>
<proteinExistence type="predicted"/>
<evidence type="ECO:0000313" key="5">
    <source>
        <dbReference type="Proteomes" id="UP001301728"/>
    </source>
</evidence>
<dbReference type="RefSeq" id="WP_323220403.1">
    <property type="nucleotide sequence ID" value="NZ_JAYGHT010000036.1"/>
</dbReference>
<dbReference type="Pfam" id="PF13083">
    <property type="entry name" value="KH_KhpA-B"/>
    <property type="match status" value="1"/>
</dbReference>
<dbReference type="PANTHER" id="PTHR34654">
    <property type="entry name" value="UPF0109 PROTEIN SCO5592"/>
    <property type="match status" value="1"/>
</dbReference>
<sequence length="115" mass="13130">MRFLVEPFLEAPESLRVDCERSLAQQRTWIRLAFEAEDKGRVYGRGGRTIQAIRRVLSAIAEAAGESVYLDIYENPSDGSSRPRISPSRPAPKRSSTRTRHRPTTTSRFARKPER</sequence>
<evidence type="ECO:0000256" key="3">
    <source>
        <dbReference type="SAM" id="MobiDB-lite"/>
    </source>
</evidence>
<evidence type="ECO:0000256" key="2">
    <source>
        <dbReference type="ARBA" id="ARBA00022884"/>
    </source>
</evidence>
<keyword evidence="2" id="KW-0694">RNA-binding</keyword>